<gene>
    <name evidence="3" type="ORF">K1I41_12195</name>
</gene>
<feature type="transmembrane region" description="Helical" evidence="2">
    <location>
        <begin position="235"/>
        <end position="253"/>
    </location>
</feature>
<keyword evidence="4" id="KW-1185">Reference proteome</keyword>
<protein>
    <submittedName>
        <fullName evidence="3">General secretion pathway protein</fullName>
    </submittedName>
</protein>
<dbReference type="EMBL" id="CP080429">
    <property type="protein sequence ID" value="QYJ68267.1"/>
    <property type="molecule type" value="Genomic_DNA"/>
</dbReference>
<name>A0ABX8V705_9FLAO</name>
<proteinExistence type="predicted"/>
<accession>A0ABX8V705</accession>
<keyword evidence="2" id="KW-0472">Membrane</keyword>
<keyword evidence="2" id="KW-0812">Transmembrane</keyword>
<dbReference type="Proteomes" id="UP000825381">
    <property type="component" value="Chromosome"/>
</dbReference>
<evidence type="ECO:0000256" key="1">
    <source>
        <dbReference type="SAM" id="Coils"/>
    </source>
</evidence>
<dbReference type="RefSeq" id="WP_220640610.1">
    <property type="nucleotide sequence ID" value="NZ_CP080429.1"/>
</dbReference>
<keyword evidence="2" id="KW-1133">Transmembrane helix</keyword>
<reference evidence="3 4" key="1">
    <citation type="submission" date="2021-07" db="EMBL/GenBank/DDBJ databases">
        <title>Flavobacterium WSW3-B6 sp.nov, isolated from seaweed.</title>
        <authorList>
            <person name="Muhammad N."/>
            <person name="Ho H."/>
            <person name="Lee Y.-J."/>
            <person name="Nguyen T."/>
            <person name="Ho J."/>
            <person name="Kim S.-G."/>
        </authorList>
    </citation>
    <scope>NUCLEOTIDE SEQUENCE [LARGE SCALE GENOMIC DNA]</scope>
    <source>
        <strain evidence="3 4">WSW3-B6</strain>
    </source>
</reference>
<keyword evidence="1" id="KW-0175">Coiled coil</keyword>
<evidence type="ECO:0000313" key="4">
    <source>
        <dbReference type="Proteomes" id="UP000825381"/>
    </source>
</evidence>
<organism evidence="3 4">
    <name type="scientific">Flavobacterium litorale</name>
    <dbReference type="NCBI Taxonomy" id="2856519"/>
    <lineage>
        <taxon>Bacteria</taxon>
        <taxon>Pseudomonadati</taxon>
        <taxon>Bacteroidota</taxon>
        <taxon>Flavobacteriia</taxon>
        <taxon>Flavobacteriales</taxon>
        <taxon>Flavobacteriaceae</taxon>
        <taxon>Flavobacterium</taxon>
    </lineage>
</organism>
<evidence type="ECO:0000256" key="2">
    <source>
        <dbReference type="SAM" id="Phobius"/>
    </source>
</evidence>
<feature type="coiled-coil region" evidence="1">
    <location>
        <begin position="270"/>
        <end position="297"/>
    </location>
</feature>
<sequence>MASYLQNILLGNNYVGIECFSVNNEEQYAFLQVNRKKGSLETAEKDIFKNTDALATVKSKLPAVLIINNSYVLQKEVMSTDSNDKKLVHKSFPNIKLDDFYYEIWRRETSSVIAVCRRSYVDEQINILGKYFRITGISLGVCSLSTVSGFINTPSIITNTHQVNTSETENSLLPLTSTENVVYNVNGLAVESSWIVSFGSVLGIILGNKTSGSITDLRNTVNESFKQKAFFEKTLQYGIGLILGLLLINFLLFSHYFKKANNADVVLSANKVEIEKINQLKKRIKNKEDKLQSFAGNTASRSSLLINKITSSLPASISLNEFIYHPIERRIKEGKTIQPQDSIITVSGSLLSNQEFTDWVSDIERLNEVSNVTITAFGKENKKTTFSVSIATK</sequence>
<evidence type="ECO:0000313" key="3">
    <source>
        <dbReference type="EMBL" id="QYJ68267.1"/>
    </source>
</evidence>